<sequence length="141" mass="16665">MSANELNDALVKNGVRIVSQEKIDSAMSSIIEEVDFSKINAKLESYYKWDKQKVMIANDLYKKFLALHICYPQLTISPNEVIDEYWHMHILDTFAYQKIVKKSLVDIYIIIRILGWRVMLISEMKDLKFQKNYLNCILIRN</sequence>
<comment type="caution">
    <text evidence="2">The sequence shown here is derived from an EMBL/GenBank/DDBJ whole genome shotgun (WGS) entry which is preliminary data.</text>
</comment>
<reference evidence="1 4" key="4">
    <citation type="submission" date="2019-12" db="EMBL/GenBank/DDBJ databases">
        <title>Multi-Generational Helicobacter saguini Isolates.</title>
        <authorList>
            <person name="Mannion A."/>
            <person name="Shen Z."/>
            <person name="Fox J.G."/>
        </authorList>
    </citation>
    <scope>NUCLEOTIDE SEQUENCE [LARGE SCALE GENOMIC DNA]</scope>
    <source>
        <strain evidence="1">16-048</strain>
        <strain evidence="4">16-048 (F4)</strain>
    </source>
</reference>
<dbReference type="OrthoDB" id="278697at2"/>
<evidence type="ECO:0000313" key="3">
    <source>
        <dbReference type="Proteomes" id="UP000029714"/>
    </source>
</evidence>
<gene>
    <name evidence="1" type="ORF">DCO61_01130</name>
    <name evidence="2" type="ORF">LS64_000080</name>
</gene>
<evidence type="ECO:0000313" key="2">
    <source>
        <dbReference type="EMBL" id="TLD95808.1"/>
    </source>
</evidence>
<reference evidence="2" key="3">
    <citation type="submission" date="2018-04" db="EMBL/GenBank/DDBJ databases">
        <authorList>
            <person name="Sheh A."/>
            <person name="Shen Z."/>
            <person name="Mannion A.J."/>
            <person name="Fox J.G."/>
        </authorList>
    </citation>
    <scope>NUCLEOTIDE SEQUENCE</scope>
    <source>
        <strain evidence="2">MIT 97-6194</strain>
    </source>
</reference>
<accession>A0A347VJA3</accession>
<reference evidence="2 3" key="2">
    <citation type="journal article" date="2016" name="Infect. Immun.">
        <title>Helicobacter saguini, a Novel Helicobacter Isolated from Cotton-Top Tamarins with Ulcerative Colitis, Has Proinflammatory Properties and Induces Typhlocolitis and Dysplasia in Gnotobiotic IL-10-/- Mice.</title>
        <authorList>
            <person name="Shen Z."/>
            <person name="Mannion A."/>
            <person name="Whary M.T."/>
            <person name="Muthupalani S."/>
            <person name="Sheh A."/>
            <person name="Feng Y."/>
            <person name="Gong G."/>
            <person name="Vandamme P."/>
            <person name="Holcombe H.R."/>
            <person name="Paster B.J."/>
            <person name="Fox J.G."/>
        </authorList>
    </citation>
    <scope>NUCLEOTIDE SEQUENCE [LARGE SCALE GENOMIC DNA]</scope>
    <source>
        <strain evidence="2 3">MIT 97-6194</strain>
    </source>
</reference>
<dbReference type="RefSeq" id="WP_052062328.1">
    <property type="nucleotide sequence ID" value="NZ_JRMP02000001.1"/>
</dbReference>
<dbReference type="Proteomes" id="UP000477070">
    <property type="component" value="Unassembled WGS sequence"/>
</dbReference>
<keyword evidence="3" id="KW-1185">Reference proteome</keyword>
<reference evidence="2 3" key="1">
    <citation type="journal article" date="2014" name="Genome Announc.">
        <title>Draft genome sequences of eight enterohepatic helicobacter species isolated from both laboratory and wild rodents.</title>
        <authorList>
            <person name="Sheh A."/>
            <person name="Shen Z."/>
            <person name="Fox J.G."/>
        </authorList>
    </citation>
    <scope>NUCLEOTIDE SEQUENCE [LARGE SCALE GENOMIC DNA]</scope>
    <source>
        <strain evidence="2 3">MIT 97-6194</strain>
    </source>
</reference>
<protein>
    <submittedName>
        <fullName evidence="2">Uncharacterized protein</fullName>
    </submittedName>
</protein>
<dbReference type="EMBL" id="QBIU01000001">
    <property type="protein sequence ID" value="MWV68670.1"/>
    <property type="molecule type" value="Genomic_DNA"/>
</dbReference>
<evidence type="ECO:0000313" key="4">
    <source>
        <dbReference type="Proteomes" id="UP000477070"/>
    </source>
</evidence>
<name>A0A347VJA3_9HELI</name>
<organism evidence="2 3">
    <name type="scientific">Helicobacter saguini</name>
    <dbReference type="NCBI Taxonomy" id="1548018"/>
    <lineage>
        <taxon>Bacteria</taxon>
        <taxon>Pseudomonadati</taxon>
        <taxon>Campylobacterota</taxon>
        <taxon>Epsilonproteobacteria</taxon>
        <taxon>Campylobacterales</taxon>
        <taxon>Helicobacteraceae</taxon>
        <taxon>Helicobacter</taxon>
    </lineage>
</organism>
<dbReference type="Proteomes" id="UP000029714">
    <property type="component" value="Unassembled WGS sequence"/>
</dbReference>
<evidence type="ECO:0000313" key="1">
    <source>
        <dbReference type="EMBL" id="MWV68670.1"/>
    </source>
</evidence>
<dbReference type="EMBL" id="JRMP02000001">
    <property type="protein sequence ID" value="TLD95808.1"/>
    <property type="molecule type" value="Genomic_DNA"/>
</dbReference>
<dbReference type="AlphaFoldDB" id="A0A347VJA3"/>
<proteinExistence type="predicted"/>